<evidence type="ECO:0000256" key="2">
    <source>
        <dbReference type="SAM" id="Phobius"/>
    </source>
</evidence>
<keyword evidence="2" id="KW-1133">Transmembrane helix</keyword>
<protein>
    <recommendedName>
        <fullName evidence="5">Preprotein translocase subunit SecE</fullName>
    </recommendedName>
</protein>
<name>A0A383WA25_TETOB</name>
<keyword evidence="2" id="KW-0472">Membrane</keyword>
<organism evidence="3 4">
    <name type="scientific">Tetradesmus obliquus</name>
    <name type="common">Green alga</name>
    <name type="synonym">Acutodesmus obliquus</name>
    <dbReference type="NCBI Taxonomy" id="3088"/>
    <lineage>
        <taxon>Eukaryota</taxon>
        <taxon>Viridiplantae</taxon>
        <taxon>Chlorophyta</taxon>
        <taxon>core chlorophytes</taxon>
        <taxon>Chlorophyceae</taxon>
        <taxon>CS clade</taxon>
        <taxon>Sphaeropleales</taxon>
        <taxon>Scenedesmaceae</taxon>
        <taxon>Tetradesmus</taxon>
    </lineage>
</organism>
<evidence type="ECO:0008006" key="5">
    <source>
        <dbReference type="Google" id="ProtNLM"/>
    </source>
</evidence>
<reference evidence="3 4" key="1">
    <citation type="submission" date="2016-10" db="EMBL/GenBank/DDBJ databases">
        <authorList>
            <person name="Cai Z."/>
        </authorList>
    </citation>
    <scope>NUCLEOTIDE SEQUENCE [LARGE SCALE GENOMIC DNA]</scope>
</reference>
<dbReference type="STRING" id="3088.A0A383WA25"/>
<evidence type="ECO:0000256" key="1">
    <source>
        <dbReference type="SAM" id="MobiDB-lite"/>
    </source>
</evidence>
<keyword evidence="4" id="KW-1185">Reference proteome</keyword>
<feature type="region of interest" description="Disordered" evidence="1">
    <location>
        <begin position="37"/>
        <end position="81"/>
    </location>
</feature>
<keyword evidence="2" id="KW-0812">Transmembrane</keyword>
<accession>A0A383WA25</accession>
<dbReference type="GO" id="GO:0009535">
    <property type="term" value="C:chloroplast thylakoid membrane"/>
    <property type="evidence" value="ECO:0007669"/>
    <property type="project" value="TreeGrafter"/>
</dbReference>
<dbReference type="EMBL" id="FNXT01001204">
    <property type="protein sequence ID" value="SZX74042.1"/>
    <property type="molecule type" value="Genomic_DNA"/>
</dbReference>
<proteinExistence type="predicted"/>
<dbReference type="PANTHER" id="PTHR37240:SF1">
    <property type="entry name" value="PREPROTEIN TRANSLOCASE SUBUNIT SECE1"/>
    <property type="match status" value="1"/>
</dbReference>
<sequence length="137" mass="14710">MLARSQCTRTLSSSRQAHARPFVAGAAKPSLRLQRLHAIEEKRDTAGSQSSASPDMMSQEQLSKLAELRRQRADAAPQTSSNVVQGALEEAQLISWPTPGKALLDTVLVLAIVAATGAMLFSLNVLLADVSGLWYSH</sequence>
<dbReference type="PANTHER" id="PTHR37240">
    <property type="entry name" value="PREPROTEIN TRANSLOCASE SUBUNIT SECE1"/>
    <property type="match status" value="1"/>
</dbReference>
<evidence type="ECO:0000313" key="4">
    <source>
        <dbReference type="Proteomes" id="UP000256970"/>
    </source>
</evidence>
<gene>
    <name evidence="3" type="ORF">BQ4739_LOCUS14296</name>
</gene>
<feature type="compositionally biased region" description="Polar residues" evidence="1">
    <location>
        <begin position="46"/>
        <end position="62"/>
    </location>
</feature>
<dbReference type="AlphaFoldDB" id="A0A383WA25"/>
<evidence type="ECO:0000313" key="3">
    <source>
        <dbReference type="EMBL" id="SZX74042.1"/>
    </source>
</evidence>
<dbReference type="Proteomes" id="UP000256970">
    <property type="component" value="Unassembled WGS sequence"/>
</dbReference>
<dbReference type="InterPro" id="IPR055330">
    <property type="entry name" value="SECE1-like"/>
</dbReference>
<feature type="transmembrane region" description="Helical" evidence="2">
    <location>
        <begin position="102"/>
        <end position="127"/>
    </location>
</feature>